<accession>A0A1X9LJR8</accession>
<dbReference type="PANTHER" id="PTHR38011:SF11">
    <property type="entry name" value="2,5-DIAMINO-6-RIBOSYLAMINO-4(3H)-PYRIMIDINONE 5'-PHOSPHATE REDUCTASE"/>
    <property type="match status" value="1"/>
</dbReference>
<organism evidence="1 2">
    <name type="scientific">Cnuibacter physcomitrellae</name>
    <dbReference type="NCBI Taxonomy" id="1619308"/>
    <lineage>
        <taxon>Bacteria</taxon>
        <taxon>Bacillati</taxon>
        <taxon>Actinomycetota</taxon>
        <taxon>Actinomycetes</taxon>
        <taxon>Micrococcales</taxon>
        <taxon>Microbacteriaceae</taxon>
        <taxon>Cnuibacter</taxon>
    </lineage>
</organism>
<dbReference type="KEGG" id="cphy:B5808_09645"/>
<dbReference type="InterPro" id="IPR024072">
    <property type="entry name" value="DHFR-like_dom_sf"/>
</dbReference>
<evidence type="ECO:0000313" key="2">
    <source>
        <dbReference type="Proteomes" id="UP000192775"/>
    </source>
</evidence>
<dbReference type="Gene3D" id="3.40.430.10">
    <property type="entry name" value="Dihydrofolate Reductase, subunit A"/>
    <property type="match status" value="1"/>
</dbReference>
<evidence type="ECO:0000313" key="1">
    <source>
        <dbReference type="EMBL" id="ARJ05456.1"/>
    </source>
</evidence>
<dbReference type="AlphaFoldDB" id="A0A1X9LJR8"/>
<dbReference type="GO" id="GO:0008703">
    <property type="term" value="F:5-amino-6-(5-phosphoribosylamino)uracil reductase activity"/>
    <property type="evidence" value="ECO:0007669"/>
    <property type="project" value="InterPro"/>
</dbReference>
<protein>
    <submittedName>
        <fullName evidence="1">Uncharacterized protein</fullName>
    </submittedName>
</protein>
<proteinExistence type="predicted"/>
<keyword evidence="2" id="KW-1185">Reference proteome</keyword>
<reference evidence="1 2" key="1">
    <citation type="submission" date="2017-04" db="EMBL/GenBank/DDBJ databases">
        <authorList>
            <person name="Afonso C.L."/>
            <person name="Miller P.J."/>
            <person name="Scott M.A."/>
            <person name="Spackman E."/>
            <person name="Goraichik I."/>
            <person name="Dimitrov K.M."/>
            <person name="Suarez D.L."/>
            <person name="Swayne D.E."/>
        </authorList>
    </citation>
    <scope>NUCLEOTIDE SEQUENCE [LARGE SCALE GENOMIC DNA]</scope>
    <source>
        <strain evidence="2">XA(T)</strain>
    </source>
</reference>
<dbReference type="RefSeq" id="WP_085019594.1">
    <property type="nucleotide sequence ID" value="NZ_BMHD01000001.1"/>
</dbReference>
<dbReference type="STRING" id="1619308.B5808_09645"/>
<dbReference type="Pfam" id="PF01872">
    <property type="entry name" value="RibD_C"/>
    <property type="match status" value="1"/>
</dbReference>
<dbReference type="SUPFAM" id="SSF53597">
    <property type="entry name" value="Dihydrofolate reductase-like"/>
    <property type="match status" value="1"/>
</dbReference>
<dbReference type="GO" id="GO:0009231">
    <property type="term" value="P:riboflavin biosynthetic process"/>
    <property type="evidence" value="ECO:0007669"/>
    <property type="project" value="InterPro"/>
</dbReference>
<name>A0A1X9LJR8_9MICO</name>
<dbReference type="EMBL" id="CP020715">
    <property type="protein sequence ID" value="ARJ05456.1"/>
    <property type="molecule type" value="Genomic_DNA"/>
</dbReference>
<dbReference type="PANTHER" id="PTHR38011">
    <property type="entry name" value="DIHYDROFOLATE REDUCTASE FAMILY PROTEIN (AFU_ORTHOLOGUE AFUA_8G06820)"/>
    <property type="match status" value="1"/>
</dbReference>
<dbReference type="Proteomes" id="UP000192775">
    <property type="component" value="Chromosome"/>
</dbReference>
<dbReference type="InterPro" id="IPR002734">
    <property type="entry name" value="RibDG_C"/>
</dbReference>
<gene>
    <name evidence="1" type="ORF">B5808_09645</name>
</gene>
<dbReference type="InterPro" id="IPR050765">
    <property type="entry name" value="Riboflavin_Biosynth_HTPR"/>
</dbReference>
<sequence>MTSTVYYVASSIDGFIADRDGRLDWLLEFGMEDFSPHYEAFLENVGVVVMGSTTYEFVLGEGLEAWPYDGRQTRVLTHRDLPVAVEGADIRFESGDVVDLHAEWVEAAAGRDVWIVGGGAIAAALADAGLLDVLDLTIMPVALGEGAPLLPLAGTRALEVQATTTYPSGAVGVTSRLT</sequence>